<evidence type="ECO:0000313" key="3">
    <source>
        <dbReference type="WBParaSite" id="BPAG_0000877801-mRNA-1"/>
    </source>
</evidence>
<dbReference type="AlphaFoldDB" id="A0A0N4TKC1"/>
<gene>
    <name evidence="1" type="ORF">BPAG_LOCUS8740</name>
</gene>
<proteinExistence type="predicted"/>
<organism evidence="3">
    <name type="scientific">Brugia pahangi</name>
    <name type="common">Filarial nematode worm</name>
    <dbReference type="NCBI Taxonomy" id="6280"/>
    <lineage>
        <taxon>Eukaryota</taxon>
        <taxon>Metazoa</taxon>
        <taxon>Ecdysozoa</taxon>
        <taxon>Nematoda</taxon>
        <taxon>Chromadorea</taxon>
        <taxon>Rhabditida</taxon>
        <taxon>Spirurina</taxon>
        <taxon>Spiruromorpha</taxon>
        <taxon>Filarioidea</taxon>
        <taxon>Onchocercidae</taxon>
        <taxon>Brugia</taxon>
    </lineage>
</organism>
<sequence length="105" mass="12136">MLTPILTRIHLRYVNASNNSPGSSKVQLKEKLEFLNEVKRMNLTPLDKVLTKKKIVNSTRSEKELGRVNAPQAVLSHSRNRKVDGMYLSLQMRSYNVVNKEYCFK</sequence>
<evidence type="ECO:0000313" key="1">
    <source>
        <dbReference type="EMBL" id="VDN89926.1"/>
    </source>
</evidence>
<reference evidence="3" key="1">
    <citation type="submission" date="2017-02" db="UniProtKB">
        <authorList>
            <consortium name="WormBaseParasite"/>
        </authorList>
    </citation>
    <scope>IDENTIFICATION</scope>
</reference>
<dbReference type="EMBL" id="UZAD01013139">
    <property type="protein sequence ID" value="VDN89926.1"/>
    <property type="molecule type" value="Genomic_DNA"/>
</dbReference>
<dbReference type="Proteomes" id="UP000278627">
    <property type="component" value="Unassembled WGS sequence"/>
</dbReference>
<keyword evidence="2" id="KW-1185">Reference proteome</keyword>
<evidence type="ECO:0000313" key="2">
    <source>
        <dbReference type="Proteomes" id="UP000278627"/>
    </source>
</evidence>
<protein>
    <submittedName>
        <fullName evidence="1 3">Uncharacterized protein</fullName>
    </submittedName>
</protein>
<reference evidence="1 2" key="2">
    <citation type="submission" date="2018-11" db="EMBL/GenBank/DDBJ databases">
        <authorList>
            <consortium name="Pathogen Informatics"/>
        </authorList>
    </citation>
    <scope>NUCLEOTIDE SEQUENCE [LARGE SCALE GENOMIC DNA]</scope>
</reference>
<accession>A0A0N4TKC1</accession>
<dbReference type="WBParaSite" id="BPAG_0000877801-mRNA-1">
    <property type="protein sequence ID" value="BPAG_0000877801-mRNA-1"/>
    <property type="gene ID" value="BPAG_0000877801"/>
</dbReference>
<name>A0A0N4TKC1_BRUPA</name>